<dbReference type="PANTHER" id="PTHR32379:SF1">
    <property type="entry name" value="GUANIDINOACETATE N-METHYLTRANSFERASE"/>
    <property type="match status" value="1"/>
</dbReference>
<dbReference type="GO" id="GO:0006601">
    <property type="term" value="P:creatine biosynthetic process"/>
    <property type="evidence" value="ECO:0007669"/>
    <property type="project" value="TreeGrafter"/>
</dbReference>
<dbReference type="AlphaFoldDB" id="A0A1D2QP72"/>
<evidence type="ECO:0000313" key="2">
    <source>
        <dbReference type="Proteomes" id="UP000242502"/>
    </source>
</evidence>
<dbReference type="GO" id="GO:0005737">
    <property type="term" value="C:cytoplasm"/>
    <property type="evidence" value="ECO:0007669"/>
    <property type="project" value="TreeGrafter"/>
</dbReference>
<dbReference type="SUPFAM" id="SSF53335">
    <property type="entry name" value="S-adenosyl-L-methionine-dependent methyltransferases"/>
    <property type="match status" value="1"/>
</dbReference>
<dbReference type="InterPro" id="IPR051038">
    <property type="entry name" value="RMT2/GAMT_Mtase"/>
</dbReference>
<evidence type="ECO:0000313" key="1">
    <source>
        <dbReference type="EMBL" id="ODS23387.1"/>
    </source>
</evidence>
<name>A0A1D2QP72_9GAMM</name>
<proteinExistence type="predicted"/>
<sequence>MIENDRNNLPINNDELYVTDDSNFISSCIEKRLKKYNSDTLTEQWKEANITLKKSDRGYETLYICGQEVMSNLQIPYMKKLAENACLNGGKVLNIGYGLGISDSFIEKNRELNGVTEHHIIEFNKQVCKKAEAWRKTQKYKKNIFIHQGPWETIVPMLSMQFDGVLYDGYPLHKDMICKDVIPFIEASVQYKLVKENEGVMTFFMDSIDGFGEAFKKFLKEYRITIYSTEKVTFPFDPNADVLQYKSFIAPLLRGFKYHD</sequence>
<organism evidence="1 2">
    <name type="scientific">Candidatus Endobugula sertula</name>
    <name type="common">Bugula neritina bacterial symbiont</name>
    <dbReference type="NCBI Taxonomy" id="62101"/>
    <lineage>
        <taxon>Bacteria</taxon>
        <taxon>Pseudomonadati</taxon>
        <taxon>Pseudomonadota</taxon>
        <taxon>Gammaproteobacteria</taxon>
        <taxon>Cellvibrionales</taxon>
        <taxon>Cellvibrionaceae</taxon>
        <taxon>Candidatus Endobugula</taxon>
    </lineage>
</organism>
<comment type="caution">
    <text evidence="1">The sequence shown here is derived from an EMBL/GenBank/DDBJ whole genome shotgun (WGS) entry which is preliminary data.</text>
</comment>
<dbReference type="Gene3D" id="3.40.50.150">
    <property type="entry name" value="Vaccinia Virus protein VP39"/>
    <property type="match status" value="1"/>
</dbReference>
<dbReference type="PANTHER" id="PTHR32379">
    <property type="entry name" value="GUANIDINOACETATE N-METHYLTRANSFERASE"/>
    <property type="match status" value="1"/>
</dbReference>
<dbReference type="STRING" id="62101.AB835_09200"/>
<dbReference type="Proteomes" id="UP000242502">
    <property type="component" value="Unassembled WGS sequence"/>
</dbReference>
<accession>A0A1D2QP72</accession>
<dbReference type="GO" id="GO:0030731">
    <property type="term" value="F:guanidinoacetate N-methyltransferase activity"/>
    <property type="evidence" value="ECO:0007669"/>
    <property type="project" value="TreeGrafter"/>
</dbReference>
<dbReference type="EMBL" id="MDLC01000030">
    <property type="protein sequence ID" value="ODS23387.1"/>
    <property type="molecule type" value="Genomic_DNA"/>
</dbReference>
<protein>
    <submittedName>
        <fullName evidence="1">Uncharacterized protein</fullName>
    </submittedName>
</protein>
<gene>
    <name evidence="1" type="ORF">AB835_09200</name>
</gene>
<reference evidence="1 2" key="1">
    <citation type="journal article" date="2016" name="Appl. Environ. Microbiol.">
        <title>Lack of Overt Genome Reduction in the Bryostatin-Producing Bryozoan Symbiont "Candidatus Endobugula sertula".</title>
        <authorList>
            <person name="Miller I.J."/>
            <person name="Vanee N."/>
            <person name="Fong S.S."/>
            <person name="Lim-Fong G.E."/>
            <person name="Kwan J.C."/>
        </authorList>
    </citation>
    <scope>NUCLEOTIDE SEQUENCE [LARGE SCALE GENOMIC DNA]</scope>
    <source>
        <strain evidence="1">AB1-4</strain>
    </source>
</reference>
<dbReference type="InterPro" id="IPR029063">
    <property type="entry name" value="SAM-dependent_MTases_sf"/>
</dbReference>